<dbReference type="Proteomes" id="UP001152747">
    <property type="component" value="Unassembled WGS sequence"/>
</dbReference>
<evidence type="ECO:0008006" key="4">
    <source>
        <dbReference type="Google" id="ProtNLM"/>
    </source>
</evidence>
<protein>
    <recommendedName>
        <fullName evidence="4">DUF19 domain-containing protein</fullName>
    </recommendedName>
</protein>
<dbReference type="AlphaFoldDB" id="A0A9P1IRC8"/>
<keyword evidence="1" id="KW-0732">Signal</keyword>
<dbReference type="OrthoDB" id="5823675at2759"/>
<dbReference type="PANTHER" id="PTHR34311:SF5">
    <property type="entry name" value="SECRETED PROTEIN"/>
    <property type="match status" value="1"/>
</dbReference>
<reference evidence="2" key="1">
    <citation type="submission" date="2022-11" db="EMBL/GenBank/DDBJ databases">
        <authorList>
            <person name="Kikuchi T."/>
        </authorList>
    </citation>
    <scope>NUCLEOTIDE SEQUENCE</scope>
    <source>
        <strain evidence="2">PS1010</strain>
    </source>
</reference>
<accession>A0A9P1IRC8</accession>
<sequence length="269" mass="30090">MTRFSLILLLTLFAFSSAQNPFSCVDAKFQGCQYNLAQQIGLNDTVSSKLFKDYTIMYNYFLWMTGKNPGTTQDMLTVCNGLETFNLCNHGNQGCLDISNLIQKTDINNAYGVEATYRQYQRFNCGPGINTLIHEGLSCPQRVVSNYQLYLQTCVASYETSVANDQANGCTYAQTLMNCWSAPFQTASCGSENGIAVWWACEQNKVFAQTTFPSCPLSCDEKFGPFTGSHANYMDTHHKIENGVHFFKVSNHVEKVDGKLVEVEGVWMS</sequence>
<organism evidence="2 3">
    <name type="scientific">Caenorhabditis angaria</name>
    <dbReference type="NCBI Taxonomy" id="860376"/>
    <lineage>
        <taxon>Eukaryota</taxon>
        <taxon>Metazoa</taxon>
        <taxon>Ecdysozoa</taxon>
        <taxon>Nematoda</taxon>
        <taxon>Chromadorea</taxon>
        <taxon>Rhabditida</taxon>
        <taxon>Rhabditina</taxon>
        <taxon>Rhabditomorpha</taxon>
        <taxon>Rhabditoidea</taxon>
        <taxon>Rhabditidae</taxon>
        <taxon>Peloderinae</taxon>
        <taxon>Caenorhabditis</taxon>
    </lineage>
</organism>
<feature type="chain" id="PRO_5040377002" description="DUF19 domain-containing protein" evidence="1">
    <location>
        <begin position="19"/>
        <end position="269"/>
    </location>
</feature>
<evidence type="ECO:0000256" key="1">
    <source>
        <dbReference type="SAM" id="SignalP"/>
    </source>
</evidence>
<dbReference type="PANTHER" id="PTHR34311">
    <property type="entry name" value="PROTEIN CBG21698-RELATED"/>
    <property type="match status" value="1"/>
</dbReference>
<dbReference type="EMBL" id="CANHGI010000004">
    <property type="protein sequence ID" value="CAI5448777.1"/>
    <property type="molecule type" value="Genomic_DNA"/>
</dbReference>
<evidence type="ECO:0000313" key="3">
    <source>
        <dbReference type="Proteomes" id="UP001152747"/>
    </source>
</evidence>
<keyword evidence="3" id="KW-1185">Reference proteome</keyword>
<feature type="signal peptide" evidence="1">
    <location>
        <begin position="1"/>
        <end position="18"/>
    </location>
</feature>
<proteinExistence type="predicted"/>
<name>A0A9P1IRC8_9PELO</name>
<comment type="caution">
    <text evidence="2">The sequence shown here is derived from an EMBL/GenBank/DDBJ whole genome shotgun (WGS) entry which is preliminary data.</text>
</comment>
<gene>
    <name evidence="2" type="ORF">CAMP_LOCUS11414</name>
</gene>
<evidence type="ECO:0000313" key="2">
    <source>
        <dbReference type="EMBL" id="CAI5448777.1"/>
    </source>
</evidence>